<dbReference type="PANTHER" id="PTHR11792">
    <property type="entry name" value="ARRESTIN"/>
    <property type="match status" value="1"/>
</dbReference>
<dbReference type="Gene3D" id="2.60.40.840">
    <property type="match status" value="1"/>
</dbReference>
<organism evidence="4">
    <name type="scientific">Notodromas monacha</name>
    <dbReference type="NCBI Taxonomy" id="399045"/>
    <lineage>
        <taxon>Eukaryota</taxon>
        <taxon>Metazoa</taxon>
        <taxon>Ecdysozoa</taxon>
        <taxon>Arthropoda</taxon>
        <taxon>Crustacea</taxon>
        <taxon>Oligostraca</taxon>
        <taxon>Ostracoda</taxon>
        <taxon>Podocopa</taxon>
        <taxon>Podocopida</taxon>
        <taxon>Cypridocopina</taxon>
        <taxon>Cypridoidea</taxon>
        <taxon>Cyprididae</taxon>
        <taxon>Notodromas</taxon>
    </lineage>
</organism>
<keyword evidence="5" id="KW-1185">Reference proteome</keyword>
<proteinExistence type="inferred from homology"/>
<dbReference type="OrthoDB" id="298939at2759"/>
<dbReference type="InterPro" id="IPR011022">
    <property type="entry name" value="Arrestin_C-like"/>
</dbReference>
<dbReference type="AlphaFoldDB" id="A0A7R9BI30"/>
<evidence type="ECO:0000256" key="1">
    <source>
        <dbReference type="ARBA" id="ARBA00005298"/>
    </source>
</evidence>
<reference evidence="4" key="1">
    <citation type="submission" date="2020-11" db="EMBL/GenBank/DDBJ databases">
        <authorList>
            <person name="Tran Van P."/>
        </authorList>
    </citation>
    <scope>NUCLEOTIDE SEQUENCE</scope>
</reference>
<dbReference type="GO" id="GO:0001664">
    <property type="term" value="F:G protein-coupled receptor binding"/>
    <property type="evidence" value="ECO:0007669"/>
    <property type="project" value="TreeGrafter"/>
</dbReference>
<evidence type="ECO:0000259" key="3">
    <source>
        <dbReference type="SMART" id="SM01017"/>
    </source>
</evidence>
<evidence type="ECO:0000313" key="4">
    <source>
        <dbReference type="EMBL" id="CAD7274371.1"/>
    </source>
</evidence>
<gene>
    <name evidence="4" type="ORF">NMOB1V02_LOCUS2206</name>
</gene>
<dbReference type="PROSITE" id="PS00295">
    <property type="entry name" value="ARRESTINS"/>
    <property type="match status" value="1"/>
</dbReference>
<accession>A0A7R9BI30</accession>
<dbReference type="InterPro" id="IPR011021">
    <property type="entry name" value="Arrestin-like_N"/>
</dbReference>
<comment type="similarity">
    <text evidence="1">Belongs to the arrestin family.</text>
</comment>
<dbReference type="GO" id="GO:0007608">
    <property type="term" value="P:sensory perception of smell"/>
    <property type="evidence" value="ECO:0007669"/>
    <property type="project" value="UniProtKB-ARBA"/>
</dbReference>
<dbReference type="PANTHER" id="PTHR11792:SF16">
    <property type="entry name" value="PHOSRESTIN-2"/>
    <property type="match status" value="1"/>
</dbReference>
<dbReference type="EMBL" id="CAJPEX010000241">
    <property type="protein sequence ID" value="CAG0914523.1"/>
    <property type="molecule type" value="Genomic_DNA"/>
</dbReference>
<dbReference type="GO" id="GO:0002031">
    <property type="term" value="P:G protein-coupled receptor internalization"/>
    <property type="evidence" value="ECO:0007669"/>
    <property type="project" value="TreeGrafter"/>
</dbReference>
<dbReference type="InterPro" id="IPR014756">
    <property type="entry name" value="Ig_E-set"/>
</dbReference>
<dbReference type="SUPFAM" id="SSF81296">
    <property type="entry name" value="E set domains"/>
    <property type="match status" value="2"/>
</dbReference>
<dbReference type="GO" id="GO:0016060">
    <property type="term" value="P:negative regulation of phospholipase C-activating phototransduction signaling pathway"/>
    <property type="evidence" value="ECO:0007669"/>
    <property type="project" value="UniProtKB-ARBA"/>
</dbReference>
<evidence type="ECO:0000256" key="2">
    <source>
        <dbReference type="ARBA" id="ARBA00022606"/>
    </source>
</evidence>
<dbReference type="EMBL" id="OA882278">
    <property type="protein sequence ID" value="CAD7274371.1"/>
    <property type="molecule type" value="Genomic_DNA"/>
</dbReference>
<name>A0A7R9BI30_9CRUS</name>
<dbReference type="FunFam" id="2.60.40.840:FF:000002">
    <property type="entry name" value="Arrestin 3"/>
    <property type="match status" value="1"/>
</dbReference>
<dbReference type="InterPro" id="IPR017864">
    <property type="entry name" value="Arrestin_CS"/>
</dbReference>
<feature type="domain" description="Arrestin C-terminal-like" evidence="3">
    <location>
        <begin position="133"/>
        <end position="291"/>
    </location>
</feature>
<dbReference type="InterPro" id="IPR000698">
    <property type="entry name" value="Arrestin"/>
</dbReference>
<dbReference type="SMART" id="SM01017">
    <property type="entry name" value="Arrestin_C"/>
    <property type="match status" value="1"/>
</dbReference>
<dbReference type="PRINTS" id="PR00309">
    <property type="entry name" value="ARRESTIN"/>
</dbReference>
<dbReference type="Proteomes" id="UP000678499">
    <property type="component" value="Unassembled WGS sequence"/>
</dbReference>
<evidence type="ECO:0000313" key="5">
    <source>
        <dbReference type="Proteomes" id="UP000678499"/>
    </source>
</evidence>
<dbReference type="GO" id="GO:0045494">
    <property type="term" value="P:photoreceptor cell maintenance"/>
    <property type="evidence" value="ECO:0007669"/>
    <property type="project" value="UniProtKB-ARBA"/>
</dbReference>
<dbReference type="InterPro" id="IPR014753">
    <property type="entry name" value="Arrestin_N"/>
</dbReference>
<protein>
    <recommendedName>
        <fullName evidence="3">Arrestin C-terminal-like domain-containing protein</fullName>
    </recommendedName>
</protein>
<dbReference type="Pfam" id="PF00339">
    <property type="entry name" value="Arrestin_N"/>
    <property type="match status" value="1"/>
</dbReference>
<sequence length="336" mass="37613">MVANFKVFKKNSPNEKLTLYLPKRDFVDHISCVDPIECVVLIDPEYLVHNKKIFGQVVVCFRYGREEDEVMGLTFQKELYLASEQIYPPTKKDLKMSKLQERLVKKLGSTAYPVTFEISTAAPTSVVIQGDAGNDMKACGVEYFVKLYHHGDRVSVNICVRNHSNKEVKKIKASVQQCIDITMFTSGQYRVSVASIETEEGCPISPGSSLQKVLHLSPSLEMNKRKPGVALDGKLRHHETSLASSTLLADPDQKDIFGIIVSYVVRVKLYLGALGGELTAELPVVIMNPKPDKLRIFRADSTADVETFRQQSVENDLDDDVGMIGKNIEKLRMISE</sequence>
<dbReference type="GO" id="GO:0005737">
    <property type="term" value="C:cytoplasm"/>
    <property type="evidence" value="ECO:0007669"/>
    <property type="project" value="TreeGrafter"/>
</dbReference>
<keyword evidence="2" id="KW-0716">Sensory transduction</keyword>
<dbReference type="GO" id="GO:0007165">
    <property type="term" value="P:signal transduction"/>
    <property type="evidence" value="ECO:0007669"/>
    <property type="project" value="InterPro"/>
</dbReference>